<dbReference type="SUPFAM" id="SSF143422">
    <property type="entry name" value="Transposase IS200-like"/>
    <property type="match status" value="1"/>
</dbReference>
<dbReference type="EMBL" id="JBHPBY010000401">
    <property type="protein sequence ID" value="MFC1852991.1"/>
    <property type="molecule type" value="Genomic_DNA"/>
</dbReference>
<dbReference type="InterPro" id="IPR002686">
    <property type="entry name" value="Transposase_17"/>
</dbReference>
<dbReference type="Pfam" id="PF01797">
    <property type="entry name" value="Y1_Tnp"/>
    <property type="match status" value="1"/>
</dbReference>
<dbReference type="PANTHER" id="PTHR34322">
    <property type="entry name" value="TRANSPOSASE, Y1_TNP DOMAIN-CONTAINING"/>
    <property type="match status" value="1"/>
</dbReference>
<evidence type="ECO:0000313" key="2">
    <source>
        <dbReference type="EMBL" id="MFC1852991.1"/>
    </source>
</evidence>
<reference evidence="2 3" key="1">
    <citation type="submission" date="2024-09" db="EMBL/GenBank/DDBJ databases">
        <title>Laminarin stimulates single cell rates of sulfate reduction while oxygen inhibits transcriptomic activity in coastal marine sediment.</title>
        <authorList>
            <person name="Lindsay M."/>
            <person name="Orcutt B."/>
            <person name="Emerson D."/>
            <person name="Stepanauskas R."/>
            <person name="D'Angelo T."/>
        </authorList>
    </citation>
    <scope>NUCLEOTIDE SEQUENCE [LARGE SCALE GENOMIC DNA]</scope>
    <source>
        <strain evidence="2">SAG AM-311-K15</strain>
    </source>
</reference>
<dbReference type="SMART" id="SM01321">
    <property type="entry name" value="Y1_Tnp"/>
    <property type="match status" value="1"/>
</dbReference>
<accession>A0ABV6Z3R5</accession>
<gene>
    <name evidence="2" type="ORF">ACFL27_22570</name>
</gene>
<keyword evidence="3" id="KW-1185">Reference proteome</keyword>
<evidence type="ECO:0000259" key="1">
    <source>
        <dbReference type="SMART" id="SM01321"/>
    </source>
</evidence>
<proteinExistence type="predicted"/>
<dbReference type="Proteomes" id="UP001594351">
    <property type="component" value="Unassembled WGS sequence"/>
</dbReference>
<feature type="domain" description="Transposase IS200-like" evidence="1">
    <location>
        <begin position="12"/>
        <end position="168"/>
    </location>
</feature>
<sequence length="325" mass="38497">MARKTRLKFEHADDGYYHIISRTVLQNFLLQDLEKEIFCKLLRKLSQVYFVEIATFSIMSNHIHLILKMVDPDLISSEEMKHRYDRYYNHNKYGTKKKPYPITEAEWNHYRDRWSDISCFMQDLKQRFSRWYNRRHQSSGHVWSDRFKSVLLATRKALLACMAYVDLNSVRAGIVPCPEDYRFCGLTFMVLGGKHAAWLNKHALSDAIIKHDEARTHPELVRQYLDVVYEAGLIEKDGKGCITGEKYESRERSNQKATAVHLRRRIRYFTEGVALGSEEFCQELIFKFQNIFQRKKVILPIPISRPDIPQIWGLERVYSVRKIPI</sequence>
<evidence type="ECO:0000313" key="3">
    <source>
        <dbReference type="Proteomes" id="UP001594351"/>
    </source>
</evidence>
<organism evidence="2 3">
    <name type="scientific">candidate division CSSED10-310 bacterium</name>
    <dbReference type="NCBI Taxonomy" id="2855610"/>
    <lineage>
        <taxon>Bacteria</taxon>
        <taxon>Bacteria division CSSED10-310</taxon>
    </lineage>
</organism>
<dbReference type="InterPro" id="IPR036515">
    <property type="entry name" value="Transposase_17_sf"/>
</dbReference>
<name>A0ABV6Z3R5_UNCC1</name>
<comment type="caution">
    <text evidence="2">The sequence shown here is derived from an EMBL/GenBank/DDBJ whole genome shotgun (WGS) entry which is preliminary data.</text>
</comment>
<dbReference type="Gene3D" id="3.30.70.1290">
    <property type="entry name" value="Transposase IS200-like"/>
    <property type="match status" value="1"/>
</dbReference>
<protein>
    <submittedName>
        <fullName evidence="2">Transposase</fullName>
    </submittedName>
</protein>
<dbReference type="PANTHER" id="PTHR34322:SF2">
    <property type="entry name" value="TRANSPOSASE IS200-LIKE DOMAIN-CONTAINING PROTEIN"/>
    <property type="match status" value="1"/>
</dbReference>